<reference evidence="2" key="1">
    <citation type="submission" date="2018-05" db="EMBL/GenBank/DDBJ databases">
        <authorList>
            <person name="Lanie J.A."/>
            <person name="Ng W.-L."/>
            <person name="Kazmierczak K.M."/>
            <person name="Andrzejewski T.M."/>
            <person name="Davidsen T.M."/>
            <person name="Wayne K.J."/>
            <person name="Tettelin H."/>
            <person name="Glass J.I."/>
            <person name="Rusch D."/>
            <person name="Podicherti R."/>
            <person name="Tsui H.-C.T."/>
            <person name="Winkler M.E."/>
        </authorList>
    </citation>
    <scope>NUCLEOTIDE SEQUENCE</scope>
</reference>
<feature type="compositionally biased region" description="Basic residues" evidence="1">
    <location>
        <begin position="62"/>
        <end position="73"/>
    </location>
</feature>
<protein>
    <submittedName>
        <fullName evidence="2">Uncharacterized protein</fullName>
    </submittedName>
</protein>
<proteinExistence type="predicted"/>
<evidence type="ECO:0000256" key="1">
    <source>
        <dbReference type="SAM" id="MobiDB-lite"/>
    </source>
</evidence>
<dbReference type="AlphaFoldDB" id="A0A382L8H5"/>
<accession>A0A382L8H5</accession>
<organism evidence="2">
    <name type="scientific">marine metagenome</name>
    <dbReference type="NCBI Taxonomy" id="408172"/>
    <lineage>
        <taxon>unclassified sequences</taxon>
        <taxon>metagenomes</taxon>
        <taxon>ecological metagenomes</taxon>
    </lineage>
</organism>
<evidence type="ECO:0000313" key="2">
    <source>
        <dbReference type="EMBL" id="SVC33208.1"/>
    </source>
</evidence>
<feature type="compositionally biased region" description="Acidic residues" evidence="1">
    <location>
        <begin position="35"/>
        <end position="54"/>
    </location>
</feature>
<name>A0A382L8H5_9ZZZZ</name>
<gene>
    <name evidence="2" type="ORF">METZ01_LOCUS286062</name>
</gene>
<feature type="region of interest" description="Disordered" evidence="1">
    <location>
        <begin position="35"/>
        <end position="75"/>
    </location>
</feature>
<sequence>KFLSFRLMRDSDDATKGKGTSVHILITKLAPELDAIDDPWSSDDTSGEGGEDVDPILQPVQPRKKRKKKRKRKVEVTINDSGDLADAVIIADRRSKEEKVAKNQDNYAKRQLKVMNSSLDNILSNWERQSTKGIKTAVKNAINKLEKIRDKL</sequence>
<dbReference type="EMBL" id="UINC01085548">
    <property type="protein sequence ID" value="SVC33208.1"/>
    <property type="molecule type" value="Genomic_DNA"/>
</dbReference>
<feature type="non-terminal residue" evidence="2">
    <location>
        <position position="1"/>
    </location>
</feature>